<dbReference type="Pfam" id="PF00535">
    <property type="entry name" value="Glycos_transf_2"/>
    <property type="match status" value="1"/>
</dbReference>
<dbReference type="AlphaFoldDB" id="A0A329MIN3"/>
<comment type="caution">
    <text evidence="11">The sequence shown here is derived from an EMBL/GenBank/DDBJ whole genome shotgun (WGS) entry which is preliminary data.</text>
</comment>
<keyword evidence="12" id="KW-1185">Reference proteome</keyword>
<protein>
    <recommendedName>
        <fullName evidence="7">Glucosyl-3-phosphoglycerate synthase</fullName>
        <ecNumber evidence="6">2.4.1.266</ecNumber>
    </recommendedName>
</protein>
<comment type="catalytic activity">
    <reaction evidence="8">
        <text>(2R)-3-phosphoglycerate + UDP-alpha-D-glucose = (2R)-2-O-(alpha-D-glucopyranosyl)-3-phospho-glycerate + UDP + H(+)</text>
        <dbReference type="Rhea" id="RHEA:31319"/>
        <dbReference type="ChEBI" id="CHEBI:15378"/>
        <dbReference type="ChEBI" id="CHEBI:58223"/>
        <dbReference type="ChEBI" id="CHEBI:58272"/>
        <dbReference type="ChEBI" id="CHEBI:58885"/>
        <dbReference type="ChEBI" id="CHEBI:62600"/>
        <dbReference type="EC" id="2.4.1.266"/>
    </reaction>
    <physiologicalReaction direction="left-to-right" evidence="8">
        <dbReference type="Rhea" id="RHEA:31320"/>
    </physiologicalReaction>
</comment>
<dbReference type="EMBL" id="QMFB01000016">
    <property type="protein sequence ID" value="RAV18633.1"/>
    <property type="molecule type" value="Genomic_DNA"/>
</dbReference>
<evidence type="ECO:0000256" key="3">
    <source>
        <dbReference type="ARBA" id="ARBA00022676"/>
    </source>
</evidence>
<dbReference type="OrthoDB" id="396512at2"/>
<evidence type="ECO:0000313" key="12">
    <source>
        <dbReference type="Proteomes" id="UP000250369"/>
    </source>
</evidence>
<accession>A0A329MIN3</accession>
<evidence type="ECO:0000256" key="4">
    <source>
        <dbReference type="ARBA" id="ARBA00022679"/>
    </source>
</evidence>
<dbReference type="InterPro" id="IPR029044">
    <property type="entry name" value="Nucleotide-diphossugar_trans"/>
</dbReference>
<comment type="similarity">
    <text evidence="2">Belongs to the glycosyltransferase 2 family.</text>
</comment>
<dbReference type="Proteomes" id="UP000250369">
    <property type="component" value="Unassembled WGS sequence"/>
</dbReference>
<feature type="domain" description="Glycosyltransferase 2-like" evidence="10">
    <location>
        <begin position="6"/>
        <end position="168"/>
    </location>
</feature>
<evidence type="ECO:0000256" key="5">
    <source>
        <dbReference type="ARBA" id="ARBA00022842"/>
    </source>
</evidence>
<evidence type="ECO:0000256" key="1">
    <source>
        <dbReference type="ARBA" id="ARBA00001946"/>
    </source>
</evidence>
<dbReference type="GO" id="GO:0016757">
    <property type="term" value="F:glycosyltransferase activity"/>
    <property type="evidence" value="ECO:0007669"/>
    <property type="project" value="UniProtKB-KW"/>
</dbReference>
<dbReference type="EC" id="2.4.1.266" evidence="6"/>
<dbReference type="RefSeq" id="WP_113033822.1">
    <property type="nucleotide sequence ID" value="NZ_QMFB01000016.1"/>
</dbReference>
<dbReference type="CDD" id="cd04179">
    <property type="entry name" value="DPM_DPG-synthase_like"/>
    <property type="match status" value="1"/>
</dbReference>
<organism evidence="11 12">
    <name type="scientific">Paenibacillus contaminans</name>
    <dbReference type="NCBI Taxonomy" id="450362"/>
    <lineage>
        <taxon>Bacteria</taxon>
        <taxon>Bacillati</taxon>
        <taxon>Bacillota</taxon>
        <taxon>Bacilli</taxon>
        <taxon>Bacillales</taxon>
        <taxon>Paenibacillaceae</taxon>
        <taxon>Paenibacillus</taxon>
    </lineage>
</organism>
<dbReference type="InterPro" id="IPR050256">
    <property type="entry name" value="Glycosyltransferase_2"/>
</dbReference>
<dbReference type="InterPro" id="IPR001173">
    <property type="entry name" value="Glyco_trans_2-like"/>
</dbReference>
<evidence type="ECO:0000256" key="8">
    <source>
        <dbReference type="ARBA" id="ARBA00048689"/>
    </source>
</evidence>
<sequence length="238" mass="26603">MRTAVSVIIPAWNEAERIGETLFALQAQPLGGDEKRLPFWDELIVVDDGSTDDTLRIARSFTDRLIRHPRNEGKGAAMESGFRLAKGDVILFLDADLGHSATHACKLLQPVLSDLADMTIAVFPKPVNRSGLGLVKRLAQIGVRRLGGCNVRASLSGQRAMKREVLERIVRFERGFGVEVGLTIDAARQGFRIIEIELPFVHRYTGNDLAGWLHRGKQLCSVAGAFWRKRRVSFFQRR</sequence>
<comment type="cofactor">
    <cofactor evidence="1">
        <name>Mg(2+)</name>
        <dbReference type="ChEBI" id="CHEBI:18420"/>
    </cofactor>
</comment>
<evidence type="ECO:0000256" key="9">
    <source>
        <dbReference type="ARBA" id="ARBA00048997"/>
    </source>
</evidence>
<evidence type="ECO:0000259" key="10">
    <source>
        <dbReference type="Pfam" id="PF00535"/>
    </source>
</evidence>
<keyword evidence="4 11" id="KW-0808">Transferase</keyword>
<dbReference type="Gene3D" id="3.90.550.10">
    <property type="entry name" value="Spore Coat Polysaccharide Biosynthesis Protein SpsA, Chain A"/>
    <property type="match status" value="1"/>
</dbReference>
<evidence type="ECO:0000256" key="6">
    <source>
        <dbReference type="ARBA" id="ARBA00039022"/>
    </source>
</evidence>
<name>A0A329MIN3_9BACL</name>
<keyword evidence="3" id="KW-0328">Glycosyltransferase</keyword>
<keyword evidence="5" id="KW-0460">Magnesium</keyword>
<evidence type="ECO:0000256" key="2">
    <source>
        <dbReference type="ARBA" id="ARBA00006739"/>
    </source>
</evidence>
<dbReference type="PANTHER" id="PTHR48090">
    <property type="entry name" value="UNDECAPRENYL-PHOSPHATE 4-DEOXY-4-FORMAMIDO-L-ARABINOSE TRANSFERASE-RELATED"/>
    <property type="match status" value="1"/>
</dbReference>
<dbReference type="SUPFAM" id="SSF53448">
    <property type="entry name" value="Nucleotide-diphospho-sugar transferases"/>
    <property type="match status" value="1"/>
</dbReference>
<reference evidence="11 12" key="1">
    <citation type="journal article" date="2009" name="Int. J. Syst. Evol. Microbiol.">
        <title>Paenibacillus contaminans sp. nov., isolated from a contaminated laboratory plate.</title>
        <authorList>
            <person name="Chou J.H."/>
            <person name="Lee J.H."/>
            <person name="Lin M.C."/>
            <person name="Chang P.S."/>
            <person name="Arun A.B."/>
            <person name="Young C.C."/>
            <person name="Chen W.M."/>
        </authorList>
    </citation>
    <scope>NUCLEOTIDE SEQUENCE [LARGE SCALE GENOMIC DNA]</scope>
    <source>
        <strain evidence="11 12">CKOBP-6</strain>
    </source>
</reference>
<evidence type="ECO:0000256" key="7">
    <source>
        <dbReference type="ARBA" id="ARBA00040894"/>
    </source>
</evidence>
<evidence type="ECO:0000313" key="11">
    <source>
        <dbReference type="EMBL" id="RAV18633.1"/>
    </source>
</evidence>
<dbReference type="PANTHER" id="PTHR48090:SF10">
    <property type="entry name" value="GLUCOSYL-3-PHOSPHOGLYCERATE SYNTHASE"/>
    <property type="match status" value="1"/>
</dbReference>
<proteinExistence type="inferred from homology"/>
<gene>
    <name evidence="11" type="ORF">DQG23_25375</name>
</gene>
<comment type="catalytic activity">
    <reaction evidence="9">
        <text>an NDP-alpha-D-glucose + (2R)-3-phosphoglycerate = (2R)-2-O-(alpha-D-glucopyranosyl)-3-phospho-glycerate + a ribonucleoside 5'-diphosphate + H(+)</text>
        <dbReference type="Rhea" id="RHEA:47244"/>
        <dbReference type="ChEBI" id="CHEBI:15378"/>
        <dbReference type="ChEBI" id="CHEBI:57930"/>
        <dbReference type="ChEBI" id="CHEBI:58272"/>
        <dbReference type="ChEBI" id="CHEBI:62600"/>
        <dbReference type="ChEBI" id="CHEBI:76533"/>
        <dbReference type="EC" id="2.4.1.266"/>
    </reaction>
    <physiologicalReaction direction="left-to-right" evidence="9">
        <dbReference type="Rhea" id="RHEA:47245"/>
    </physiologicalReaction>
</comment>